<keyword evidence="2" id="KW-0805">Transcription regulation</keyword>
<dbReference type="EMBL" id="JAJHNU010000004">
    <property type="protein sequence ID" value="MDN4122381.1"/>
    <property type="molecule type" value="Genomic_DNA"/>
</dbReference>
<keyword evidence="7" id="KW-1185">Reference proteome</keyword>
<accession>A0ABT8EM69</accession>
<feature type="domain" description="HTH lysR-type" evidence="5">
    <location>
        <begin position="1"/>
        <end position="58"/>
    </location>
</feature>
<dbReference type="Gene3D" id="1.10.10.10">
    <property type="entry name" value="Winged helix-like DNA-binding domain superfamily/Winged helix DNA-binding domain"/>
    <property type="match status" value="1"/>
</dbReference>
<dbReference type="InterPro" id="IPR005119">
    <property type="entry name" value="LysR_subst-bd"/>
</dbReference>
<keyword evidence="3" id="KW-0238">DNA-binding</keyword>
<dbReference type="Gene3D" id="3.40.190.290">
    <property type="match status" value="1"/>
</dbReference>
<comment type="caution">
    <text evidence="6">The sequence shown here is derived from an EMBL/GenBank/DDBJ whole genome shotgun (WGS) entry which is preliminary data.</text>
</comment>
<dbReference type="PROSITE" id="PS50931">
    <property type="entry name" value="HTH_LYSR"/>
    <property type="match status" value="1"/>
</dbReference>
<sequence length="296" mass="33055">MDVKSLYTLVAIADRGSFAEAAKSLGISLPAVSMQMSALEDELGIKIFDRSRRPPVLTEKGLYLTKRARELIAHWESLSDYLKRDTTGAILKLGAVHTAVSGILPVALRLLQEQDQEIEIRLTSGLTHELEMAVLRGELDAAVVSEPEVERPELEFLPVLDERLVLITHTSVSGNSEYEILQNNPYVRFNRLAHVARMVQNEFRKREINVNSTMEIDTIEGVIAMVANGLGVSVVPDRGFLQKQTDSIRKIPFGDPPISRRLGLLILRNNPRIQFAHLLLHALKEAAQEIELLQGK</sequence>
<evidence type="ECO:0000259" key="5">
    <source>
        <dbReference type="PROSITE" id="PS50931"/>
    </source>
</evidence>
<evidence type="ECO:0000256" key="3">
    <source>
        <dbReference type="ARBA" id="ARBA00023125"/>
    </source>
</evidence>
<evidence type="ECO:0000256" key="4">
    <source>
        <dbReference type="ARBA" id="ARBA00023163"/>
    </source>
</evidence>
<dbReference type="InterPro" id="IPR000847">
    <property type="entry name" value="LysR_HTH_N"/>
</dbReference>
<dbReference type="InterPro" id="IPR036388">
    <property type="entry name" value="WH-like_DNA-bd_sf"/>
</dbReference>
<evidence type="ECO:0000256" key="2">
    <source>
        <dbReference type="ARBA" id="ARBA00023015"/>
    </source>
</evidence>
<dbReference type="InterPro" id="IPR036390">
    <property type="entry name" value="WH_DNA-bd_sf"/>
</dbReference>
<dbReference type="Pfam" id="PF03466">
    <property type="entry name" value="LysR_substrate"/>
    <property type="match status" value="1"/>
</dbReference>
<proteinExistence type="inferred from homology"/>
<keyword evidence="4" id="KW-0804">Transcription</keyword>
<dbReference type="Proteomes" id="UP001168613">
    <property type="component" value="Unassembled WGS sequence"/>
</dbReference>
<name>A0ABT8EM69_9BURK</name>
<dbReference type="SUPFAM" id="SSF53850">
    <property type="entry name" value="Periplasmic binding protein-like II"/>
    <property type="match status" value="1"/>
</dbReference>
<dbReference type="InterPro" id="IPR050950">
    <property type="entry name" value="HTH-type_LysR_regulators"/>
</dbReference>
<evidence type="ECO:0000313" key="6">
    <source>
        <dbReference type="EMBL" id="MDN4122381.1"/>
    </source>
</evidence>
<dbReference type="Pfam" id="PF00126">
    <property type="entry name" value="HTH_1"/>
    <property type="match status" value="1"/>
</dbReference>
<evidence type="ECO:0000256" key="1">
    <source>
        <dbReference type="ARBA" id="ARBA00009437"/>
    </source>
</evidence>
<dbReference type="PRINTS" id="PR00039">
    <property type="entry name" value="HTHLYSR"/>
</dbReference>
<dbReference type="PANTHER" id="PTHR30419">
    <property type="entry name" value="HTH-TYPE TRANSCRIPTIONAL REGULATOR YBHD"/>
    <property type="match status" value="1"/>
</dbReference>
<comment type="similarity">
    <text evidence="1">Belongs to the LysR transcriptional regulatory family.</text>
</comment>
<organism evidence="6 7">
    <name type="scientific">Alcaligenes endophyticus</name>
    <dbReference type="NCBI Taxonomy" id="1929088"/>
    <lineage>
        <taxon>Bacteria</taxon>
        <taxon>Pseudomonadati</taxon>
        <taxon>Pseudomonadota</taxon>
        <taxon>Betaproteobacteria</taxon>
        <taxon>Burkholderiales</taxon>
        <taxon>Alcaligenaceae</taxon>
        <taxon>Alcaligenes</taxon>
    </lineage>
</organism>
<dbReference type="RefSeq" id="WP_266123398.1">
    <property type="nucleotide sequence ID" value="NZ_JAJHNU010000004.1"/>
</dbReference>
<reference evidence="6" key="1">
    <citation type="submission" date="2021-11" db="EMBL/GenBank/DDBJ databases">
        <title>Draft genome sequence of Alcaligenes endophyticus type strain CCUG 75668T.</title>
        <authorList>
            <person name="Salva-Serra F."/>
            <person name="Duran R.E."/>
            <person name="Seeger M."/>
            <person name="Moore E.R.B."/>
            <person name="Jaen-Luchoro D."/>
        </authorList>
    </citation>
    <scope>NUCLEOTIDE SEQUENCE</scope>
    <source>
        <strain evidence="6">CCUG 75668</strain>
    </source>
</reference>
<dbReference type="SUPFAM" id="SSF46785">
    <property type="entry name" value="Winged helix' DNA-binding domain"/>
    <property type="match status" value="1"/>
</dbReference>
<evidence type="ECO:0000313" key="7">
    <source>
        <dbReference type="Proteomes" id="UP001168613"/>
    </source>
</evidence>
<gene>
    <name evidence="6" type="ORF">LMS43_13890</name>
</gene>
<protein>
    <submittedName>
        <fullName evidence="6">LysR family transcriptional regulator</fullName>
    </submittedName>
</protein>